<reference evidence="11 12" key="1">
    <citation type="submission" date="2014-02" db="EMBL/GenBank/DDBJ databases">
        <title>Draft genome sequence of Lysinibacillus sinduriensis JCM 15800.</title>
        <authorList>
            <person name="Zhang F."/>
            <person name="Wang G."/>
            <person name="Zhang L."/>
        </authorList>
    </citation>
    <scope>NUCLEOTIDE SEQUENCE [LARGE SCALE GENOMIC DNA]</scope>
    <source>
        <strain evidence="11 12">JCM 15800</strain>
    </source>
</reference>
<evidence type="ECO:0000313" key="12">
    <source>
        <dbReference type="Proteomes" id="UP000030408"/>
    </source>
</evidence>
<feature type="transmembrane region" description="Helical" evidence="8">
    <location>
        <begin position="167"/>
        <end position="188"/>
    </location>
</feature>
<proteinExistence type="inferred from homology"/>
<dbReference type="OrthoDB" id="9809646at2"/>
<dbReference type="PANTHER" id="PTHR11562">
    <property type="entry name" value="CATION EFFLUX PROTEIN/ ZINC TRANSPORTER"/>
    <property type="match status" value="1"/>
</dbReference>
<feature type="domain" description="Cation efflux protein transmembrane" evidence="9">
    <location>
        <begin position="24"/>
        <end position="216"/>
    </location>
</feature>
<evidence type="ECO:0000256" key="5">
    <source>
        <dbReference type="ARBA" id="ARBA00022989"/>
    </source>
</evidence>
<evidence type="ECO:0000256" key="1">
    <source>
        <dbReference type="ARBA" id="ARBA00004141"/>
    </source>
</evidence>
<dbReference type="GO" id="GO:0005385">
    <property type="term" value="F:zinc ion transmembrane transporter activity"/>
    <property type="evidence" value="ECO:0007669"/>
    <property type="project" value="TreeGrafter"/>
</dbReference>
<dbReference type="Proteomes" id="UP000030408">
    <property type="component" value="Unassembled WGS sequence"/>
</dbReference>
<dbReference type="InterPro" id="IPR058533">
    <property type="entry name" value="Cation_efflux_TM"/>
</dbReference>
<dbReference type="STRING" id="1384057.CD33_13625"/>
<dbReference type="InterPro" id="IPR027469">
    <property type="entry name" value="Cation_efflux_TMD_sf"/>
</dbReference>
<dbReference type="InterPro" id="IPR027470">
    <property type="entry name" value="Cation_efflux_CTD"/>
</dbReference>
<dbReference type="AlphaFoldDB" id="A0A0A3IIZ7"/>
<evidence type="ECO:0000256" key="4">
    <source>
        <dbReference type="ARBA" id="ARBA00022692"/>
    </source>
</evidence>
<evidence type="ECO:0000256" key="8">
    <source>
        <dbReference type="SAM" id="Phobius"/>
    </source>
</evidence>
<dbReference type="PANTHER" id="PTHR11562:SF17">
    <property type="entry name" value="RE54080P-RELATED"/>
    <property type="match status" value="1"/>
</dbReference>
<dbReference type="SUPFAM" id="SSF161111">
    <property type="entry name" value="Cation efflux protein transmembrane domain-like"/>
    <property type="match status" value="1"/>
</dbReference>
<evidence type="ECO:0000256" key="2">
    <source>
        <dbReference type="ARBA" id="ARBA00008873"/>
    </source>
</evidence>
<feature type="domain" description="Cation efflux protein cytoplasmic" evidence="10">
    <location>
        <begin position="222"/>
        <end position="293"/>
    </location>
</feature>
<protein>
    <submittedName>
        <fullName evidence="11">Zinc transporter ZitB</fullName>
    </submittedName>
</protein>
<organism evidence="11 12">
    <name type="scientific">Ureibacillus sinduriensis BLB-1 = JCM 15800</name>
    <dbReference type="NCBI Taxonomy" id="1384057"/>
    <lineage>
        <taxon>Bacteria</taxon>
        <taxon>Bacillati</taxon>
        <taxon>Bacillota</taxon>
        <taxon>Bacilli</taxon>
        <taxon>Bacillales</taxon>
        <taxon>Caryophanaceae</taxon>
        <taxon>Ureibacillus</taxon>
    </lineage>
</organism>
<dbReference type="Pfam" id="PF01545">
    <property type="entry name" value="Cation_efflux"/>
    <property type="match status" value="1"/>
</dbReference>
<dbReference type="GO" id="GO:0005886">
    <property type="term" value="C:plasma membrane"/>
    <property type="evidence" value="ECO:0007669"/>
    <property type="project" value="TreeGrafter"/>
</dbReference>
<keyword evidence="12" id="KW-1185">Reference proteome</keyword>
<sequence length="310" mass="34112">MAHSHSHSHSHSHNHHHSKNKKALLISFFIIASFVLVVFIGGLITNSLTLLSDAGHMLSDALSLGIGLLAFKLGEKAVNSQMTFGYQRLEILAALFNGILLVVIALIIIFEALQRLANPEEISSLGMLAVAVTGAIVNIIVAFILTRADTSENINVRAAFMHVLGDLLGSVGAIIASILILLFGWSIADPIASLLISIIILRNGFEITTISFHILMEGIPMNIDVKQIRDALLNIQGVVGIHDFHVWSISSDFPAVSCHLEILRNEHDKVMKEALRILHDDFHIEHATIQVERANAQLDQYEHHRCNSYN</sequence>
<dbReference type="InterPro" id="IPR002524">
    <property type="entry name" value="Cation_efflux"/>
</dbReference>
<dbReference type="NCBIfam" id="TIGR01297">
    <property type="entry name" value="CDF"/>
    <property type="match status" value="1"/>
</dbReference>
<evidence type="ECO:0000259" key="9">
    <source>
        <dbReference type="Pfam" id="PF01545"/>
    </source>
</evidence>
<dbReference type="InterPro" id="IPR036837">
    <property type="entry name" value="Cation_efflux_CTD_sf"/>
</dbReference>
<comment type="similarity">
    <text evidence="2">Belongs to the cation diffusion facilitator (CDF) transporter (TC 2.A.4) family. SLC30A subfamily.</text>
</comment>
<evidence type="ECO:0000256" key="6">
    <source>
        <dbReference type="ARBA" id="ARBA00023065"/>
    </source>
</evidence>
<evidence type="ECO:0000256" key="7">
    <source>
        <dbReference type="ARBA" id="ARBA00023136"/>
    </source>
</evidence>
<keyword evidence="7 8" id="KW-0472">Membrane</keyword>
<evidence type="ECO:0000259" key="10">
    <source>
        <dbReference type="Pfam" id="PF16916"/>
    </source>
</evidence>
<dbReference type="EMBL" id="JPVO01000053">
    <property type="protein sequence ID" value="KGR74812.1"/>
    <property type="molecule type" value="Genomic_DNA"/>
</dbReference>
<comment type="subcellular location">
    <subcellularLocation>
        <location evidence="1">Membrane</location>
        <topology evidence="1">Multi-pass membrane protein</topology>
    </subcellularLocation>
</comment>
<dbReference type="eggNOG" id="COG1230">
    <property type="taxonomic scope" value="Bacteria"/>
</dbReference>
<evidence type="ECO:0000313" key="11">
    <source>
        <dbReference type="EMBL" id="KGR74812.1"/>
    </source>
</evidence>
<accession>A0A0A3IIZ7</accession>
<keyword evidence="6" id="KW-0406">Ion transport</keyword>
<dbReference type="InterPro" id="IPR050681">
    <property type="entry name" value="CDF/SLC30A"/>
</dbReference>
<comment type="caution">
    <text evidence="11">The sequence shown here is derived from an EMBL/GenBank/DDBJ whole genome shotgun (WGS) entry which is preliminary data.</text>
</comment>
<keyword evidence="5 8" id="KW-1133">Transmembrane helix</keyword>
<feature type="transmembrane region" description="Helical" evidence="8">
    <location>
        <begin position="122"/>
        <end position="146"/>
    </location>
</feature>
<dbReference type="Gene3D" id="1.20.1510.10">
    <property type="entry name" value="Cation efflux protein transmembrane domain"/>
    <property type="match status" value="1"/>
</dbReference>
<dbReference type="Pfam" id="PF16916">
    <property type="entry name" value="ZT_dimer"/>
    <property type="match status" value="1"/>
</dbReference>
<gene>
    <name evidence="11" type="ORF">CD33_13625</name>
</gene>
<name>A0A0A3IIZ7_9BACL</name>
<feature type="transmembrane region" description="Helical" evidence="8">
    <location>
        <begin position="50"/>
        <end position="71"/>
    </location>
</feature>
<evidence type="ECO:0000256" key="3">
    <source>
        <dbReference type="ARBA" id="ARBA00022448"/>
    </source>
</evidence>
<dbReference type="RefSeq" id="WP_036201400.1">
    <property type="nucleotide sequence ID" value="NZ_AVCY01000003.1"/>
</dbReference>
<feature type="transmembrane region" description="Helical" evidence="8">
    <location>
        <begin position="23"/>
        <end position="44"/>
    </location>
</feature>
<keyword evidence="3" id="KW-0813">Transport</keyword>
<keyword evidence="4 8" id="KW-0812">Transmembrane</keyword>
<feature type="transmembrane region" description="Helical" evidence="8">
    <location>
        <begin position="91"/>
        <end position="110"/>
    </location>
</feature>
<dbReference type="SUPFAM" id="SSF160240">
    <property type="entry name" value="Cation efflux protein cytoplasmic domain-like"/>
    <property type="match status" value="1"/>
</dbReference>